<reference evidence="1 2" key="1">
    <citation type="submission" date="2016-07" db="EMBL/GenBank/DDBJ databases">
        <authorList>
            <person name="Townsley L."/>
            <person name="Shank E.A."/>
        </authorList>
    </citation>
    <scope>NUCLEOTIDE SEQUENCE [LARGE SCALE GENOMIC DNA]</scope>
    <source>
        <strain evidence="1 2">CH01</strain>
    </source>
</reference>
<evidence type="ECO:0000313" key="2">
    <source>
        <dbReference type="Proteomes" id="UP000094580"/>
    </source>
</evidence>
<proteinExistence type="predicted"/>
<keyword evidence="2" id="KW-1185">Reference proteome</keyword>
<comment type="caution">
    <text evidence="1">The sequence shown here is derived from an EMBL/GenBank/DDBJ whole genome shotgun (WGS) entry which is preliminary data.</text>
</comment>
<name>A0ABX2ZMI7_9BACI</name>
<gene>
    <name evidence="1" type="ORF">BED47_07815</name>
</gene>
<accession>A0ABX2ZMI7</accession>
<protein>
    <submittedName>
        <fullName evidence="1">Uncharacterized protein</fullName>
    </submittedName>
</protein>
<dbReference type="Proteomes" id="UP000094580">
    <property type="component" value="Unassembled WGS sequence"/>
</dbReference>
<dbReference type="RefSeq" id="WP_069034329.1">
    <property type="nucleotide sequence ID" value="NZ_MDKC01000032.1"/>
</dbReference>
<evidence type="ECO:0000313" key="1">
    <source>
        <dbReference type="EMBL" id="ODG90935.1"/>
    </source>
</evidence>
<sequence>MIAQFANLLSKNTFIERENLFKNADVVLYHPGHFPELNKQILNLYKKESFKKIMKPSVYNNHLKEEEYKFHKEKLVEFGIPDN</sequence>
<dbReference type="EMBL" id="MDKC01000032">
    <property type="protein sequence ID" value="ODG90935.1"/>
    <property type="molecule type" value="Genomic_DNA"/>
</dbReference>
<organism evidence="1 2">
    <name type="scientific">Gottfriedia luciferensis</name>
    <dbReference type="NCBI Taxonomy" id="178774"/>
    <lineage>
        <taxon>Bacteria</taxon>
        <taxon>Bacillati</taxon>
        <taxon>Bacillota</taxon>
        <taxon>Bacilli</taxon>
        <taxon>Bacillales</taxon>
        <taxon>Bacillaceae</taxon>
        <taxon>Gottfriedia</taxon>
    </lineage>
</organism>